<dbReference type="GO" id="GO:0030246">
    <property type="term" value="F:carbohydrate binding"/>
    <property type="evidence" value="ECO:0007669"/>
    <property type="project" value="UniProtKB-KW"/>
</dbReference>
<evidence type="ECO:0000313" key="5">
    <source>
        <dbReference type="RefSeq" id="XP_016047917.1"/>
    </source>
</evidence>
<dbReference type="PANTHER" id="PTHR46746:SF9">
    <property type="entry name" value="CD209 ANTIGEN-LIKE PROTEIN C-LIKE"/>
    <property type="match status" value="1"/>
</dbReference>
<evidence type="ECO:0000313" key="4">
    <source>
        <dbReference type="Proteomes" id="UP001652624"/>
    </source>
</evidence>
<gene>
    <name evidence="5" type="primary">LOC103122253</name>
</gene>
<evidence type="ECO:0000256" key="3">
    <source>
        <dbReference type="SAM" id="Phobius"/>
    </source>
</evidence>
<dbReference type="Proteomes" id="UP001652624">
    <property type="component" value="Chromosome 23"/>
</dbReference>
<dbReference type="RefSeq" id="XP_016047917.1">
    <property type="nucleotide sequence ID" value="XM_016192431.2"/>
</dbReference>
<dbReference type="InterPro" id="IPR016186">
    <property type="entry name" value="C-type_lectin-like/link_sf"/>
</dbReference>
<keyword evidence="3" id="KW-0472">Membrane</keyword>
<evidence type="ECO:0000256" key="2">
    <source>
        <dbReference type="ARBA" id="ARBA00023157"/>
    </source>
</evidence>
<organism evidence="4 5">
    <name type="scientific">Erinaceus europaeus</name>
    <name type="common">Western European hedgehog</name>
    <dbReference type="NCBI Taxonomy" id="9365"/>
    <lineage>
        <taxon>Eukaryota</taxon>
        <taxon>Metazoa</taxon>
        <taxon>Chordata</taxon>
        <taxon>Craniata</taxon>
        <taxon>Vertebrata</taxon>
        <taxon>Euteleostomi</taxon>
        <taxon>Mammalia</taxon>
        <taxon>Eutheria</taxon>
        <taxon>Laurasiatheria</taxon>
        <taxon>Eulipotyphla</taxon>
        <taxon>Erinaceidae</taxon>
        <taxon>Erinaceinae</taxon>
        <taxon>Erinaceus</taxon>
    </lineage>
</organism>
<keyword evidence="3" id="KW-1133">Transmembrane helix</keyword>
<keyword evidence="4" id="KW-1185">Reference proteome</keyword>
<protein>
    <submittedName>
        <fullName evidence="5">CD209 antigen-like protein 2</fullName>
    </submittedName>
</protein>
<dbReference type="Gene3D" id="3.10.100.10">
    <property type="entry name" value="Mannose-Binding Protein A, subunit A"/>
    <property type="match status" value="1"/>
</dbReference>
<feature type="transmembrane region" description="Helical" evidence="3">
    <location>
        <begin position="44"/>
        <end position="70"/>
    </location>
</feature>
<keyword evidence="3" id="KW-0812">Transmembrane</keyword>
<dbReference type="InterPro" id="IPR051379">
    <property type="entry name" value="C-type_Lectin_Receptor_IMM"/>
</dbReference>
<proteinExistence type="predicted"/>
<sequence>MAEMHSLMDSAGHEEAKNEFFGAKESSEKEASLLRNLRRWPGCLSWAALTQLLPLFMFLGLFLFLATILVQVSRLHQPPRGSTEDQQCNRNLANFSQQIQLNMKGIHQLLAQINASLASLCHPCPLGWEHFKGSRYFSRSQKNWEASSAACQDRKAQLVIINSEAEEVQ</sequence>
<dbReference type="AlphaFoldDB" id="A0A1S3WNQ2"/>
<evidence type="ECO:0000256" key="1">
    <source>
        <dbReference type="ARBA" id="ARBA00022734"/>
    </source>
</evidence>
<keyword evidence="1" id="KW-0430">Lectin</keyword>
<dbReference type="SUPFAM" id="SSF56436">
    <property type="entry name" value="C-type lectin-like"/>
    <property type="match status" value="1"/>
</dbReference>
<accession>A0A1S3WNQ2</accession>
<reference evidence="5" key="1">
    <citation type="submission" date="2025-08" db="UniProtKB">
        <authorList>
            <consortium name="RefSeq"/>
        </authorList>
    </citation>
    <scope>IDENTIFICATION</scope>
</reference>
<dbReference type="PANTHER" id="PTHR46746">
    <property type="entry name" value="KILLER CELL LECTIN-LIKE RECEPTOR SUBFAMILY F MEMBER 2"/>
    <property type="match status" value="1"/>
</dbReference>
<keyword evidence="2" id="KW-1015">Disulfide bond</keyword>
<dbReference type="OrthoDB" id="8950604at2759"/>
<dbReference type="GeneID" id="103122253"/>
<dbReference type="InterPro" id="IPR016187">
    <property type="entry name" value="CTDL_fold"/>
</dbReference>
<dbReference type="InParanoid" id="A0A1S3WNQ2"/>
<name>A0A1S3WNQ2_ERIEU</name>